<sequence>MLSLYYAEKLRGACKLAEGDGAGVSKHMEKAEFHWKEYSQVMHSMYKGMQTQRSITNLKDWHSLDGEVEAESRNVNLRN</sequence>
<name>A0A5C6D1F7_9BACT</name>
<dbReference type="EMBL" id="SJPV01000024">
    <property type="protein sequence ID" value="TWU29036.1"/>
    <property type="molecule type" value="Genomic_DNA"/>
</dbReference>
<evidence type="ECO:0000313" key="1">
    <source>
        <dbReference type="EMBL" id="TWU29036.1"/>
    </source>
</evidence>
<proteinExistence type="predicted"/>
<keyword evidence="2" id="KW-1185">Reference proteome</keyword>
<dbReference type="AlphaFoldDB" id="A0A5C6D1F7"/>
<accession>A0A5C6D1F7</accession>
<dbReference type="RefSeq" id="WP_146531398.1">
    <property type="nucleotide sequence ID" value="NZ_SJPV01000024.1"/>
</dbReference>
<protein>
    <submittedName>
        <fullName evidence="1">Uncharacterized protein</fullName>
    </submittedName>
</protein>
<organism evidence="1 2">
    <name type="scientific">Novipirellula artificiosorum</name>
    <dbReference type="NCBI Taxonomy" id="2528016"/>
    <lineage>
        <taxon>Bacteria</taxon>
        <taxon>Pseudomonadati</taxon>
        <taxon>Planctomycetota</taxon>
        <taxon>Planctomycetia</taxon>
        <taxon>Pirellulales</taxon>
        <taxon>Pirellulaceae</taxon>
        <taxon>Novipirellula</taxon>
    </lineage>
</organism>
<reference evidence="1 2" key="1">
    <citation type="submission" date="2019-02" db="EMBL/GenBank/DDBJ databases">
        <title>Deep-cultivation of Planctomycetes and their phenomic and genomic characterization uncovers novel biology.</title>
        <authorList>
            <person name="Wiegand S."/>
            <person name="Jogler M."/>
            <person name="Boedeker C."/>
            <person name="Pinto D."/>
            <person name="Vollmers J."/>
            <person name="Rivas-Marin E."/>
            <person name="Kohn T."/>
            <person name="Peeters S.H."/>
            <person name="Heuer A."/>
            <person name="Rast P."/>
            <person name="Oberbeckmann S."/>
            <person name="Bunk B."/>
            <person name="Jeske O."/>
            <person name="Meyerdierks A."/>
            <person name="Storesund J.E."/>
            <person name="Kallscheuer N."/>
            <person name="Luecker S."/>
            <person name="Lage O.M."/>
            <person name="Pohl T."/>
            <person name="Merkel B.J."/>
            <person name="Hornburger P."/>
            <person name="Mueller R.-W."/>
            <person name="Bruemmer F."/>
            <person name="Labrenz M."/>
            <person name="Spormann A.M."/>
            <person name="Op Den Camp H."/>
            <person name="Overmann J."/>
            <person name="Amann R."/>
            <person name="Jetten M.S.M."/>
            <person name="Mascher T."/>
            <person name="Medema M.H."/>
            <person name="Devos D.P."/>
            <person name="Kaster A.-K."/>
            <person name="Ovreas L."/>
            <person name="Rohde M."/>
            <person name="Galperin M.Y."/>
            <person name="Jogler C."/>
        </authorList>
    </citation>
    <scope>NUCLEOTIDE SEQUENCE [LARGE SCALE GENOMIC DNA]</scope>
    <source>
        <strain evidence="1 2">Poly41</strain>
    </source>
</reference>
<gene>
    <name evidence="1" type="ORF">Poly41_67350</name>
</gene>
<evidence type="ECO:0000313" key="2">
    <source>
        <dbReference type="Proteomes" id="UP000319143"/>
    </source>
</evidence>
<comment type="caution">
    <text evidence="1">The sequence shown here is derived from an EMBL/GenBank/DDBJ whole genome shotgun (WGS) entry which is preliminary data.</text>
</comment>
<dbReference type="Proteomes" id="UP000319143">
    <property type="component" value="Unassembled WGS sequence"/>
</dbReference>